<keyword evidence="3" id="KW-1185">Reference proteome</keyword>
<proteinExistence type="predicted"/>
<organism evidence="2 3">
    <name type="scientific">Pseudodesulfovibrio alkaliphilus</name>
    <dbReference type="NCBI Taxonomy" id="2661613"/>
    <lineage>
        <taxon>Bacteria</taxon>
        <taxon>Pseudomonadati</taxon>
        <taxon>Thermodesulfobacteriota</taxon>
        <taxon>Desulfovibrionia</taxon>
        <taxon>Desulfovibrionales</taxon>
        <taxon>Desulfovibrionaceae</taxon>
    </lineage>
</organism>
<sequence>MRPITRLILSLAVVACMAATARADEFRDMEICLGRQMLARLLCKPADEINYVSRMRDGLYLFSAFYANRETHFFVGVDRDVIRIQGREFKTVTRTIPYHFDTSSKCAVVDYRTPGCPVTGPIVCCAEKTEEDRQEERFWNRPIPELLEEDLRRALQGVNATDNGQQPE</sequence>
<reference evidence="2 3" key="1">
    <citation type="submission" date="2019-11" db="EMBL/GenBank/DDBJ databases">
        <title>Pseudodesulfovibrio alkaliphilus, sp. nov., an alkaliphilic sulfate-reducing bacteria from mud volcano of Taman peninsula, Russia.</title>
        <authorList>
            <person name="Frolova A."/>
            <person name="Merkel A.Y."/>
            <person name="Slobodkin A.I."/>
        </authorList>
    </citation>
    <scope>NUCLEOTIDE SEQUENCE [LARGE SCALE GENOMIC DNA]</scope>
    <source>
        <strain evidence="2 3">F-1</strain>
    </source>
</reference>
<gene>
    <name evidence="2" type="ORF">GKC30_00485</name>
</gene>
<feature type="chain" id="PRO_5029646726" evidence="1">
    <location>
        <begin position="24"/>
        <end position="168"/>
    </location>
</feature>
<accession>A0A7K1KJ69</accession>
<feature type="signal peptide" evidence="1">
    <location>
        <begin position="1"/>
        <end position="23"/>
    </location>
</feature>
<keyword evidence="1" id="KW-0732">Signal</keyword>
<evidence type="ECO:0000256" key="1">
    <source>
        <dbReference type="SAM" id="SignalP"/>
    </source>
</evidence>
<name>A0A7K1KJ69_9BACT</name>
<dbReference type="Proteomes" id="UP000461162">
    <property type="component" value="Unassembled WGS sequence"/>
</dbReference>
<comment type="caution">
    <text evidence="2">The sequence shown here is derived from an EMBL/GenBank/DDBJ whole genome shotgun (WGS) entry which is preliminary data.</text>
</comment>
<protein>
    <submittedName>
        <fullName evidence="2">Uncharacterized protein</fullName>
    </submittedName>
</protein>
<dbReference type="RefSeq" id="WP_155931459.1">
    <property type="nucleotide sequence ID" value="NZ_WODC01000001.1"/>
</dbReference>
<evidence type="ECO:0000313" key="2">
    <source>
        <dbReference type="EMBL" id="MUM76106.1"/>
    </source>
</evidence>
<dbReference type="EMBL" id="WODC01000001">
    <property type="protein sequence ID" value="MUM76106.1"/>
    <property type="molecule type" value="Genomic_DNA"/>
</dbReference>
<dbReference type="AlphaFoldDB" id="A0A7K1KJ69"/>
<evidence type="ECO:0000313" key="3">
    <source>
        <dbReference type="Proteomes" id="UP000461162"/>
    </source>
</evidence>